<evidence type="ECO:0000313" key="2">
    <source>
        <dbReference type="EMBL" id="WWC87993.1"/>
    </source>
</evidence>
<feature type="compositionally biased region" description="Basic and acidic residues" evidence="1">
    <location>
        <begin position="692"/>
        <end position="702"/>
    </location>
</feature>
<feature type="region of interest" description="Disordered" evidence="1">
    <location>
        <begin position="409"/>
        <end position="510"/>
    </location>
</feature>
<evidence type="ECO:0000256" key="1">
    <source>
        <dbReference type="SAM" id="MobiDB-lite"/>
    </source>
</evidence>
<dbReference type="AlphaFoldDB" id="A0AAX4JSW8"/>
<name>A0AAX4JSW8_9TREE</name>
<sequence length="720" mass="81113">MTSLLPLPQSTFPSSSSSSPLLSSSHITSSRNLDAKSLANLIRQLKRSPESPSRLTLPPIMGILDTRNQREEMEEGKEGPEDEEEETNVVIQEVNSPFIAQQGLCDIPEDEEVICFPQVKTTREVQVNGLSSPNRDLWVIAEESEEAHDDVNDENPYLSSYGSYASESNSSTHLTEEYTPPIDPYCPPPPSPSMIYIPSPTLPDCPTVPTCSSPENNNPSDLFSEAGPSHFSSIIEASLSPFPEASATEQFEDASVPDQDNQSPATSYDSSFVPQRRRRRTLGEVEPYRKFAMNKAAWLSFQAAEAYEERRRIKEQEEREGIWMRYRGNTVRSRSKERESWFRPDSITRAQSFPPFTKSSTTSFLTADHTHDYSNTSTDRGDRFSSNWYVEAGDEDDLSDEEQVQHVEYASSPQSYLVNIPKDNQNRSKLEEDYEEDEASSPVSEQLETPGPSNTPRIFFPSASEIFGASRYSPYTSSSNSQNRKEDSADMPRTSLPTSNSPQSYGLGLGLTGMNTSEANAKNGNNRMSFDQMIKYHEGNDNLDDNEISLVEIPIRVIFPQRSFQDNKTFGREYSEWDGRNKQEEMMDESRSNYREDLDGIPVPERGRSRSRNPRSMGSSLSYTFYPSMSYPEEGDQSNIPAYYDEASKPYQSTSISPDSIYSDDDVGETINRIRSLEDLSLKSKNQTSIDEESHLDQSNMDHKRRNSAPGKLPSFASCI</sequence>
<accession>A0AAX4JSW8</accession>
<feature type="compositionally biased region" description="Polar residues" evidence="1">
    <location>
        <begin position="441"/>
        <end position="456"/>
    </location>
</feature>
<dbReference type="Proteomes" id="UP001355207">
    <property type="component" value="Chromosome 3"/>
</dbReference>
<protein>
    <submittedName>
        <fullName evidence="2">Uncharacterized protein</fullName>
    </submittedName>
</protein>
<feature type="compositionally biased region" description="Basic and acidic residues" evidence="1">
    <location>
        <begin position="67"/>
        <end position="79"/>
    </location>
</feature>
<evidence type="ECO:0000313" key="3">
    <source>
        <dbReference type="Proteomes" id="UP001355207"/>
    </source>
</evidence>
<gene>
    <name evidence="2" type="ORF">L201_002895</name>
</gene>
<feature type="compositionally biased region" description="Polar residues" evidence="1">
    <location>
        <begin position="209"/>
        <end position="221"/>
    </location>
</feature>
<feature type="compositionally biased region" description="Polar residues" evidence="1">
    <location>
        <begin position="495"/>
        <end position="504"/>
    </location>
</feature>
<dbReference type="RefSeq" id="XP_066074756.1">
    <property type="nucleotide sequence ID" value="XM_066218659.1"/>
</dbReference>
<feature type="region of interest" description="Disordered" evidence="1">
    <location>
        <begin position="245"/>
        <end position="279"/>
    </location>
</feature>
<dbReference type="EMBL" id="CP144100">
    <property type="protein sequence ID" value="WWC87993.1"/>
    <property type="molecule type" value="Genomic_DNA"/>
</dbReference>
<feature type="region of interest" description="Disordered" evidence="1">
    <location>
        <begin position="581"/>
        <end position="622"/>
    </location>
</feature>
<keyword evidence="3" id="KW-1185">Reference proteome</keyword>
<feature type="compositionally biased region" description="Basic and acidic residues" evidence="1">
    <location>
        <begin position="581"/>
        <end position="598"/>
    </location>
</feature>
<feature type="region of interest" description="Disordered" evidence="1">
    <location>
        <begin position="683"/>
        <end position="720"/>
    </location>
</feature>
<feature type="region of interest" description="Disordered" evidence="1">
    <location>
        <begin position="1"/>
        <end position="29"/>
    </location>
</feature>
<reference evidence="2 3" key="1">
    <citation type="submission" date="2024-01" db="EMBL/GenBank/DDBJ databases">
        <title>Comparative genomics of Cryptococcus and Kwoniella reveals pathogenesis evolution and contrasting modes of karyotype evolution via chromosome fusion or intercentromeric recombination.</title>
        <authorList>
            <person name="Coelho M.A."/>
            <person name="David-Palma M."/>
            <person name="Shea T."/>
            <person name="Bowers K."/>
            <person name="McGinley-Smith S."/>
            <person name="Mohammad A.W."/>
            <person name="Gnirke A."/>
            <person name="Yurkov A.M."/>
            <person name="Nowrousian M."/>
            <person name="Sun S."/>
            <person name="Cuomo C.A."/>
            <person name="Heitman J."/>
        </authorList>
    </citation>
    <scope>NUCLEOTIDE SEQUENCE [LARGE SCALE GENOMIC DNA]</scope>
    <source>
        <strain evidence="2 3">CBS 6074</strain>
    </source>
</reference>
<organism evidence="2 3">
    <name type="scientific">Kwoniella dendrophila CBS 6074</name>
    <dbReference type="NCBI Taxonomy" id="1295534"/>
    <lineage>
        <taxon>Eukaryota</taxon>
        <taxon>Fungi</taxon>
        <taxon>Dikarya</taxon>
        <taxon>Basidiomycota</taxon>
        <taxon>Agaricomycotina</taxon>
        <taxon>Tremellomycetes</taxon>
        <taxon>Tremellales</taxon>
        <taxon>Cryptococcaceae</taxon>
        <taxon>Kwoniella</taxon>
    </lineage>
</organism>
<proteinExistence type="predicted"/>
<feature type="region of interest" description="Disordered" evidence="1">
    <location>
        <begin position="67"/>
        <end position="86"/>
    </location>
</feature>
<feature type="compositionally biased region" description="Polar residues" evidence="1">
    <location>
        <begin position="258"/>
        <end position="273"/>
    </location>
</feature>
<feature type="region of interest" description="Disordered" evidence="1">
    <location>
        <begin position="206"/>
        <end position="227"/>
    </location>
</feature>
<dbReference type="GeneID" id="91093566"/>
<feature type="compositionally biased region" description="Low complexity" evidence="1">
    <location>
        <begin position="470"/>
        <end position="482"/>
    </location>
</feature>